<sequence length="102" mass="11686">MNFVNLMAILAISQPLTAYVHFGGYPKDHRFSEFEILVNNMCGPHPLAQIMQDMIDTGKYDESDKELWESIARKHNSEAEHRNNVAKWSRCRTMVSLGSMGK</sequence>
<dbReference type="AlphaFoldDB" id="A0A8S1H656"/>
<feature type="chain" id="PRO_5035742064" evidence="1">
    <location>
        <begin position="19"/>
        <end position="102"/>
    </location>
</feature>
<keyword evidence="1" id="KW-0732">Signal</keyword>
<dbReference type="EMBL" id="CAJGYM010000023">
    <property type="protein sequence ID" value="CAD6191796.1"/>
    <property type="molecule type" value="Genomic_DNA"/>
</dbReference>
<feature type="signal peptide" evidence="1">
    <location>
        <begin position="1"/>
        <end position="18"/>
    </location>
</feature>
<gene>
    <name evidence="2" type="ORF">CAUJ_LOCUS7715</name>
</gene>
<reference evidence="2" key="1">
    <citation type="submission" date="2020-10" db="EMBL/GenBank/DDBJ databases">
        <authorList>
            <person name="Kikuchi T."/>
        </authorList>
    </citation>
    <scope>NUCLEOTIDE SEQUENCE</scope>
    <source>
        <strain evidence="2">NKZ352</strain>
    </source>
</reference>
<protein>
    <submittedName>
        <fullName evidence="2">Uncharacterized protein</fullName>
    </submittedName>
</protein>
<organism evidence="2 3">
    <name type="scientific">Caenorhabditis auriculariae</name>
    <dbReference type="NCBI Taxonomy" id="2777116"/>
    <lineage>
        <taxon>Eukaryota</taxon>
        <taxon>Metazoa</taxon>
        <taxon>Ecdysozoa</taxon>
        <taxon>Nematoda</taxon>
        <taxon>Chromadorea</taxon>
        <taxon>Rhabditida</taxon>
        <taxon>Rhabditina</taxon>
        <taxon>Rhabditomorpha</taxon>
        <taxon>Rhabditoidea</taxon>
        <taxon>Rhabditidae</taxon>
        <taxon>Peloderinae</taxon>
        <taxon>Caenorhabditis</taxon>
    </lineage>
</organism>
<evidence type="ECO:0000313" key="3">
    <source>
        <dbReference type="Proteomes" id="UP000835052"/>
    </source>
</evidence>
<name>A0A8S1H656_9PELO</name>
<comment type="caution">
    <text evidence="2">The sequence shown here is derived from an EMBL/GenBank/DDBJ whole genome shotgun (WGS) entry which is preliminary data.</text>
</comment>
<evidence type="ECO:0000256" key="1">
    <source>
        <dbReference type="SAM" id="SignalP"/>
    </source>
</evidence>
<dbReference type="Proteomes" id="UP000835052">
    <property type="component" value="Unassembled WGS sequence"/>
</dbReference>
<keyword evidence="3" id="KW-1185">Reference proteome</keyword>
<accession>A0A8S1H656</accession>
<evidence type="ECO:0000313" key="2">
    <source>
        <dbReference type="EMBL" id="CAD6191796.1"/>
    </source>
</evidence>
<proteinExistence type="predicted"/>